<dbReference type="Gene3D" id="1.10.730.20">
    <property type="match status" value="1"/>
</dbReference>
<dbReference type="EMBL" id="LAQT01000001">
    <property type="protein sequence ID" value="KPC55096.1"/>
    <property type="molecule type" value="Genomic_DNA"/>
</dbReference>
<dbReference type="FunFam" id="3.90.740.10:FF:000022">
    <property type="entry name" value="Isoleucine--tRNA ligase"/>
    <property type="match status" value="1"/>
</dbReference>
<dbReference type="InterPro" id="IPR014729">
    <property type="entry name" value="Rossmann-like_a/b/a_fold"/>
</dbReference>
<dbReference type="OrthoDB" id="9810365at2"/>
<name>A0A0N0XND7_9NEIS</name>
<accession>A0A0N0XND7</accession>
<feature type="domain" description="Methionyl/Valyl/Leucyl/Isoleucyl-tRNA synthetase anticodon-binding" evidence="17">
    <location>
        <begin position="718"/>
        <end position="870"/>
    </location>
</feature>
<dbReference type="SUPFAM" id="SSF52374">
    <property type="entry name" value="Nucleotidylyl transferase"/>
    <property type="match status" value="1"/>
</dbReference>
<dbReference type="AlphaFoldDB" id="A0A0N0XND7"/>
<keyword evidence="11 14" id="KW-0030">Aminoacyl-tRNA synthetase</keyword>
<dbReference type="PANTHER" id="PTHR42765">
    <property type="entry name" value="SOLEUCYL-TRNA SYNTHETASE"/>
    <property type="match status" value="1"/>
</dbReference>
<evidence type="ECO:0000259" key="17">
    <source>
        <dbReference type="Pfam" id="PF08264"/>
    </source>
</evidence>
<sequence>MSDKPSNKYPVNLLDTPFPMRGDLAKREPGFLKSWQDEQLYKKLRARANAENRPKFILHDGPPYANAQIHLGHAVNKILKDIIVKSKSLAGFDAPYVPGWDCHGLPIEHQIEKLAKGDSKAIKNSPQIHARIVQYRKDNGLDPKDFNLPPAFIRELCREYAAAQIEIQKADFIRLGVLGDWDHPYRTMDFKTEADIVRTLGKIHANGYLVAGQKPVHWCVDCGSALAEAEVEYEDKTSPAIDVAFRAVDRAAVSKAFGVEVNRDAFAVIWTTTPWTLPANQAVSVHPDLTYQLLDTPKGLLILVRELAETALARYGAAGSPVIAETTGKALDLLQLQHPFYDRQVPIILGDHVTTDAGTGLVHTAPAHGLEDWQVGLVYNLPKDNPVGDDGRYKQSVPLFAGLTVWQGNPEIINLLTERGVLLANEKLLHSYPHCWRHKTPIIFRATAQWFIAMEKAGVDGDTLRSRANAAVEATEFFPAWGRARLESMIGNRPDWCVSRQRNWGVPMTFFVHKETGELHPDSLRLLEEAAKRIETRGIEAWFELDPAELLSAEDLPHYRKLKDTLDVWFDSGSTHYAVLRQREELAWPADLYLEGSDQHRGWFQSSLLTGCATEGRAPYKQLLTHGFTVDENGRKMSKSLGNGIEPQEIFNTLGADMLRLWIASADYSGEMSLSQEILKRTSDAYRRIRNTVRFLLANISDFKPEQAVATDAMLDLDRLALAEYAAFQSKVGALFERYEFHTAMQEILKYCSEELGSFYLDIIKDRLYTMQADSHGRRSAQTALWHITQGLVRLLAPILSFTAHEVWQALGNEDNVFLSTWHQVPAPADAAALIERFAQIREVRAQVQKEIEVQRADGKLGSSLQAEVAVTAEPATFAALQSLGDDLKFVLIVSAATLVAGDALAIEVKVAEAAKCERCWHYTPTVGSHADHPGLCARCVDNLFGKGEARQHA</sequence>
<evidence type="ECO:0000256" key="1">
    <source>
        <dbReference type="ARBA" id="ARBA00004496"/>
    </source>
</evidence>
<feature type="binding site" evidence="14">
    <location>
        <position position="917"/>
    </location>
    <ligand>
        <name>Zn(2+)</name>
        <dbReference type="ChEBI" id="CHEBI:29105"/>
    </ligand>
</feature>
<dbReference type="PATRIC" id="fig|857265.3.peg.109"/>
<dbReference type="GO" id="GO:0000049">
    <property type="term" value="F:tRNA binding"/>
    <property type="evidence" value="ECO:0007669"/>
    <property type="project" value="InterPro"/>
</dbReference>
<dbReference type="NCBIfam" id="TIGR00392">
    <property type="entry name" value="ileS"/>
    <property type="match status" value="1"/>
</dbReference>
<dbReference type="Pfam" id="PF00133">
    <property type="entry name" value="tRNA-synt_1"/>
    <property type="match status" value="1"/>
</dbReference>
<dbReference type="FunFam" id="3.40.50.620:FF:000042">
    <property type="entry name" value="Isoleucine--tRNA ligase"/>
    <property type="match status" value="1"/>
</dbReference>
<feature type="short sequence motif" description="'KMSKS' region" evidence="14">
    <location>
        <begin position="636"/>
        <end position="640"/>
    </location>
</feature>
<evidence type="ECO:0000256" key="11">
    <source>
        <dbReference type="ARBA" id="ARBA00023146"/>
    </source>
</evidence>
<feature type="binding site" evidence="14">
    <location>
        <position position="940"/>
    </location>
    <ligand>
        <name>Zn(2+)</name>
        <dbReference type="ChEBI" id="CHEBI:29105"/>
    </ligand>
</feature>
<feature type="domain" description="Zinc finger FPG/IleRS-type" evidence="16">
    <location>
        <begin position="916"/>
        <end position="943"/>
    </location>
</feature>
<dbReference type="InterPro" id="IPR010663">
    <property type="entry name" value="Znf_FPG/IleRS"/>
</dbReference>
<dbReference type="InterPro" id="IPR002300">
    <property type="entry name" value="aa-tRNA-synth_Ia"/>
</dbReference>
<dbReference type="InterPro" id="IPR050081">
    <property type="entry name" value="Ile-tRNA_ligase"/>
</dbReference>
<keyword evidence="4 14" id="KW-0963">Cytoplasm</keyword>
<keyword evidence="19" id="KW-1185">Reference proteome</keyword>
<dbReference type="PANTHER" id="PTHR42765:SF1">
    <property type="entry name" value="ISOLEUCINE--TRNA LIGASE, MITOCHONDRIAL"/>
    <property type="match status" value="1"/>
</dbReference>
<comment type="subunit">
    <text evidence="3 14">Monomer.</text>
</comment>
<comment type="similarity">
    <text evidence="2 14">Belongs to the class-I aminoacyl-tRNA synthetase family. IleS type 1 subfamily.</text>
</comment>
<feature type="binding site" evidence="14">
    <location>
        <position position="920"/>
    </location>
    <ligand>
        <name>Zn(2+)</name>
        <dbReference type="ChEBI" id="CHEBI:29105"/>
    </ligand>
</feature>
<evidence type="ECO:0000313" key="18">
    <source>
        <dbReference type="EMBL" id="KPC55096.1"/>
    </source>
</evidence>
<evidence type="ECO:0000256" key="2">
    <source>
        <dbReference type="ARBA" id="ARBA00006887"/>
    </source>
</evidence>
<keyword evidence="10 14" id="KW-0648">Protein biosynthesis</keyword>
<comment type="cofactor">
    <cofactor evidence="14">
        <name>Zn(2+)</name>
        <dbReference type="ChEBI" id="CHEBI:29105"/>
    </cofactor>
    <text evidence="14">Binds 1 zinc ion per subunit.</text>
</comment>
<dbReference type="FunFam" id="3.40.50.620:FF:000048">
    <property type="entry name" value="Isoleucine--tRNA ligase"/>
    <property type="match status" value="1"/>
</dbReference>
<evidence type="ECO:0000256" key="12">
    <source>
        <dbReference type="ARBA" id="ARBA00025217"/>
    </source>
</evidence>
<comment type="catalytic activity">
    <reaction evidence="13 14">
        <text>tRNA(Ile) + L-isoleucine + ATP = L-isoleucyl-tRNA(Ile) + AMP + diphosphate</text>
        <dbReference type="Rhea" id="RHEA:11060"/>
        <dbReference type="Rhea" id="RHEA-COMP:9666"/>
        <dbReference type="Rhea" id="RHEA-COMP:9695"/>
        <dbReference type="ChEBI" id="CHEBI:30616"/>
        <dbReference type="ChEBI" id="CHEBI:33019"/>
        <dbReference type="ChEBI" id="CHEBI:58045"/>
        <dbReference type="ChEBI" id="CHEBI:78442"/>
        <dbReference type="ChEBI" id="CHEBI:78528"/>
        <dbReference type="ChEBI" id="CHEBI:456215"/>
        <dbReference type="EC" id="6.1.1.5"/>
    </reaction>
</comment>
<evidence type="ECO:0000256" key="9">
    <source>
        <dbReference type="ARBA" id="ARBA00022840"/>
    </source>
</evidence>
<dbReference type="Gene3D" id="3.90.740.10">
    <property type="entry name" value="Valyl/Leucyl/Isoleucyl-tRNA synthetase, editing domain"/>
    <property type="match status" value="1"/>
</dbReference>
<dbReference type="STRING" id="857265.WG78_00515"/>
<feature type="short sequence motif" description="'HIGH' region" evidence="14">
    <location>
        <begin position="63"/>
        <end position="73"/>
    </location>
</feature>
<evidence type="ECO:0000313" key="19">
    <source>
        <dbReference type="Proteomes" id="UP000037939"/>
    </source>
</evidence>
<reference evidence="18 19" key="1">
    <citation type="submission" date="2015-07" db="EMBL/GenBank/DDBJ databases">
        <title>Draft genome sequence of the Amantichitinum ursilacus IGB-41, a new chitin-degrading bacterium.</title>
        <authorList>
            <person name="Kirstahler P."/>
            <person name="Guenther M."/>
            <person name="Grumaz C."/>
            <person name="Rupp S."/>
            <person name="Zibek S."/>
            <person name="Sohn K."/>
        </authorList>
    </citation>
    <scope>NUCLEOTIDE SEQUENCE [LARGE SCALE GENOMIC DNA]</scope>
    <source>
        <strain evidence="18 19">IGB-41</strain>
    </source>
</reference>
<organism evidence="18 19">
    <name type="scientific">Amantichitinum ursilacus</name>
    <dbReference type="NCBI Taxonomy" id="857265"/>
    <lineage>
        <taxon>Bacteria</taxon>
        <taxon>Pseudomonadati</taxon>
        <taxon>Pseudomonadota</taxon>
        <taxon>Betaproteobacteria</taxon>
        <taxon>Neisseriales</taxon>
        <taxon>Chitinibacteraceae</taxon>
        <taxon>Amantichitinum</taxon>
    </lineage>
</organism>
<dbReference type="PROSITE" id="PS00178">
    <property type="entry name" value="AA_TRNA_LIGASE_I"/>
    <property type="match status" value="1"/>
</dbReference>
<dbReference type="Proteomes" id="UP000037939">
    <property type="component" value="Unassembled WGS sequence"/>
</dbReference>
<dbReference type="SUPFAM" id="SSF50677">
    <property type="entry name" value="ValRS/IleRS/LeuRS editing domain"/>
    <property type="match status" value="1"/>
</dbReference>
<feature type="binding site" evidence="14">
    <location>
        <position position="595"/>
    </location>
    <ligand>
        <name>L-isoleucyl-5'-AMP</name>
        <dbReference type="ChEBI" id="CHEBI:178002"/>
    </ligand>
</feature>
<feature type="domain" description="Aminoacyl-tRNA synthetase class Ia" evidence="15">
    <location>
        <begin position="32"/>
        <end position="675"/>
    </location>
</feature>
<evidence type="ECO:0000256" key="13">
    <source>
        <dbReference type="ARBA" id="ARBA00048359"/>
    </source>
</evidence>
<dbReference type="InterPro" id="IPR009008">
    <property type="entry name" value="Val/Leu/Ile-tRNA-synth_edit"/>
</dbReference>
<evidence type="ECO:0000259" key="16">
    <source>
        <dbReference type="Pfam" id="PF06827"/>
    </source>
</evidence>
<dbReference type="RefSeq" id="WP_053935828.1">
    <property type="nucleotide sequence ID" value="NZ_LAQT01000001.1"/>
</dbReference>
<dbReference type="CDD" id="cd00818">
    <property type="entry name" value="IleRS_core"/>
    <property type="match status" value="1"/>
</dbReference>
<protein>
    <recommendedName>
        <fullName evidence="14">Isoleucine--tRNA ligase</fullName>
        <ecNumber evidence="14">6.1.1.5</ecNumber>
    </recommendedName>
    <alternativeName>
        <fullName evidence="14">Isoleucyl-tRNA synthetase</fullName>
        <shortName evidence="14">IleRS</shortName>
    </alternativeName>
</protein>
<dbReference type="InterPro" id="IPR009080">
    <property type="entry name" value="tRNAsynth_Ia_anticodon-bd"/>
</dbReference>
<dbReference type="Pfam" id="PF06827">
    <property type="entry name" value="zf-FPG_IleRS"/>
    <property type="match status" value="1"/>
</dbReference>
<keyword evidence="9 14" id="KW-0067">ATP-binding</keyword>
<gene>
    <name evidence="14 18" type="primary">ileS</name>
    <name evidence="18" type="ORF">WG78_00515</name>
</gene>
<comment type="domain">
    <text evidence="14">IleRS has two distinct active sites: one for aminoacylation and one for editing. The misactivated valine is translocated from the active site to the editing site, which sterically excludes the correctly activated isoleucine. The single editing site contains two valyl binding pockets, one specific for each substrate (Val-AMP or Val-tRNA(Ile)).</text>
</comment>
<evidence type="ECO:0000256" key="7">
    <source>
        <dbReference type="ARBA" id="ARBA00022741"/>
    </source>
</evidence>
<dbReference type="Pfam" id="PF08264">
    <property type="entry name" value="Anticodon_1"/>
    <property type="match status" value="1"/>
</dbReference>
<feature type="binding site" evidence="14">
    <location>
        <position position="937"/>
    </location>
    <ligand>
        <name>Zn(2+)</name>
        <dbReference type="ChEBI" id="CHEBI:29105"/>
    </ligand>
</feature>
<evidence type="ECO:0000259" key="15">
    <source>
        <dbReference type="Pfam" id="PF00133"/>
    </source>
</evidence>
<keyword evidence="8 14" id="KW-0862">Zinc</keyword>
<dbReference type="GO" id="GO:0002161">
    <property type="term" value="F:aminoacyl-tRNA deacylase activity"/>
    <property type="evidence" value="ECO:0007669"/>
    <property type="project" value="InterPro"/>
</dbReference>
<evidence type="ECO:0000256" key="6">
    <source>
        <dbReference type="ARBA" id="ARBA00022723"/>
    </source>
</evidence>
<comment type="subcellular location">
    <subcellularLocation>
        <location evidence="1 14">Cytoplasm</location>
    </subcellularLocation>
</comment>
<feature type="binding site" evidence="14">
    <location>
        <position position="639"/>
    </location>
    <ligand>
        <name>ATP</name>
        <dbReference type="ChEBI" id="CHEBI:30616"/>
    </ligand>
</feature>
<dbReference type="GO" id="GO:0008270">
    <property type="term" value="F:zinc ion binding"/>
    <property type="evidence" value="ECO:0007669"/>
    <property type="project" value="UniProtKB-UniRule"/>
</dbReference>
<evidence type="ECO:0000256" key="8">
    <source>
        <dbReference type="ARBA" id="ARBA00022833"/>
    </source>
</evidence>
<evidence type="ECO:0000256" key="4">
    <source>
        <dbReference type="ARBA" id="ARBA00022490"/>
    </source>
</evidence>
<dbReference type="InterPro" id="IPR023585">
    <property type="entry name" value="Ile-tRNA-ligase_type1"/>
</dbReference>
<dbReference type="GO" id="GO:0006428">
    <property type="term" value="P:isoleucyl-tRNA aminoacylation"/>
    <property type="evidence" value="ECO:0007669"/>
    <property type="project" value="UniProtKB-UniRule"/>
</dbReference>
<dbReference type="GO" id="GO:0005524">
    <property type="term" value="F:ATP binding"/>
    <property type="evidence" value="ECO:0007669"/>
    <property type="project" value="UniProtKB-UniRule"/>
</dbReference>
<proteinExistence type="inferred from homology"/>
<dbReference type="Gene3D" id="3.40.50.620">
    <property type="entry name" value="HUPs"/>
    <property type="match status" value="2"/>
</dbReference>
<dbReference type="SUPFAM" id="SSF47323">
    <property type="entry name" value="Anticodon-binding domain of a subclass of class I aminoacyl-tRNA synthetases"/>
    <property type="match status" value="1"/>
</dbReference>
<dbReference type="HAMAP" id="MF_02002">
    <property type="entry name" value="Ile_tRNA_synth_type1"/>
    <property type="match status" value="1"/>
</dbReference>
<dbReference type="GO" id="GO:0004822">
    <property type="term" value="F:isoleucine-tRNA ligase activity"/>
    <property type="evidence" value="ECO:0007669"/>
    <property type="project" value="UniProtKB-UniRule"/>
</dbReference>
<dbReference type="PRINTS" id="PR00984">
    <property type="entry name" value="TRNASYNTHILE"/>
</dbReference>
<keyword evidence="5 14" id="KW-0436">Ligase</keyword>
<keyword evidence="7 14" id="KW-0547">Nucleotide-binding</keyword>
<evidence type="ECO:0000256" key="10">
    <source>
        <dbReference type="ARBA" id="ARBA00022917"/>
    </source>
</evidence>
<evidence type="ECO:0000256" key="5">
    <source>
        <dbReference type="ARBA" id="ARBA00022598"/>
    </source>
</evidence>
<evidence type="ECO:0000256" key="14">
    <source>
        <dbReference type="HAMAP-Rule" id="MF_02002"/>
    </source>
</evidence>
<dbReference type="CDD" id="cd07960">
    <property type="entry name" value="Anticodon_Ia_Ile_BEm"/>
    <property type="match status" value="1"/>
</dbReference>
<dbReference type="GO" id="GO:0005829">
    <property type="term" value="C:cytosol"/>
    <property type="evidence" value="ECO:0007669"/>
    <property type="project" value="TreeGrafter"/>
</dbReference>
<keyword evidence="6 14" id="KW-0479">Metal-binding</keyword>
<comment type="function">
    <text evidence="12 14">Catalyzes the attachment of isoleucine to tRNA(Ile). As IleRS can inadvertently accommodate and process structurally similar amino acids such as valine, to avoid such errors it has two additional distinct tRNA(Ile)-dependent editing activities. One activity is designated as 'pretransfer' editing and involves the hydrolysis of activated Val-AMP. The other activity is designated 'posttransfer' editing and involves deacylation of mischarged Val-tRNA(Ile).</text>
</comment>
<dbReference type="InterPro" id="IPR002301">
    <property type="entry name" value="Ile-tRNA-ligase"/>
</dbReference>
<dbReference type="InterPro" id="IPR033708">
    <property type="entry name" value="Anticodon_Ile_BEm"/>
</dbReference>
<comment type="caution">
    <text evidence="18">The sequence shown here is derived from an EMBL/GenBank/DDBJ whole genome shotgun (WGS) entry which is preliminary data.</text>
</comment>
<evidence type="ECO:0000256" key="3">
    <source>
        <dbReference type="ARBA" id="ARBA00011245"/>
    </source>
</evidence>
<dbReference type="EC" id="6.1.1.5" evidence="14"/>
<dbReference type="InterPro" id="IPR013155">
    <property type="entry name" value="M/V/L/I-tRNA-synth_anticd-bd"/>
</dbReference>
<dbReference type="InterPro" id="IPR001412">
    <property type="entry name" value="aa-tRNA-synth_I_CS"/>
</dbReference>